<dbReference type="Gene3D" id="4.10.1000.30">
    <property type="match status" value="1"/>
</dbReference>
<evidence type="ECO:0000256" key="3">
    <source>
        <dbReference type="ARBA" id="ARBA00022723"/>
    </source>
</evidence>
<dbReference type="GO" id="GO:0008143">
    <property type="term" value="F:poly(A) binding"/>
    <property type="evidence" value="ECO:0007669"/>
    <property type="project" value="InterPro"/>
</dbReference>
<feature type="coiled-coil region" evidence="8">
    <location>
        <begin position="879"/>
        <end position="906"/>
    </location>
</feature>
<gene>
    <name evidence="10" type="primary">NAB2</name>
    <name evidence="10" type="ORF">PBNK65NY_000279200</name>
</gene>
<evidence type="ECO:0000313" key="11">
    <source>
        <dbReference type="Proteomes" id="UP000516480"/>
    </source>
</evidence>
<name>A0A1C6YKF0_PLABE</name>
<evidence type="ECO:0000256" key="7">
    <source>
        <dbReference type="ARBA" id="ARBA00023242"/>
    </source>
</evidence>
<feature type="compositionally biased region" description="Low complexity" evidence="9">
    <location>
        <begin position="133"/>
        <end position="144"/>
    </location>
</feature>
<protein>
    <submittedName>
        <fullName evidence="10">Nuclear polyadenylated RNA-binding protein NAB2, putative</fullName>
    </submittedName>
</protein>
<sequence length="980" mass="113278">MISNNTETDKKYQNIITEKLRELLGEYEVDILTEYVWHMAGNSKSGSEFMCNELKDFLGDHTTVFVDWLLKLIDEIKKNQKDDNLNDDKSRSNKSHDSRSKHSLTQSKKSKSYLKDYDSNKRNISRSRKGSKSIRSSSDKYSNNDPDPFSKKYKKRQREISIRSNSSRIHSRKFHYDRNQSRRRLNDNEKYDKKLKLREKGRINDRSYSRSLSPNRKIYVEKKGGVKKGNKEYSYSDELCSNNEMEQRKNSVSDEYNNLDKKNKAILKPNPRFGDDKTFPFLQPASSNLNPQEMPNYVMNRNYPYDKGMNFEGKYYQGNYMVSQPNILDGNVNNPTNSYMANNVNNNYFNPPNPNHYINNMQQKNMIPQPGFVHTNKFPNNMNSSNYSYPKNNIMNINAKNNNTLNFGNPNNNMYLNNQKNQEQFHTQKFNKQIHFNKSYANSDKSPIKPHNAHTTQPMISNRKNSVSDEYNNLDKKNKAILKPNPRFGDDKTFPFLQPASSNLNPQEMPNYVMNRNYPYDKGMNFEGKYYQGNYMVSQPNILDGNVNNPTNSYMANNVNNNYFNPPNPNHYINNMQQKNMIPQPGFVHTNKFPNNMNSSNYSYPKNNIMNINAKNNNTLNFGNPNNNMYLNNQKNQEQFHTQKFNKQIHFNKSYANSDKSPIKPHNAHTTQPMISNVWINQNANNMTNNNDKNNIANSQINDQLPNTQNLNLQDETKLNHVNDGGTNVAIAGGNQMVNQDGIVDPANTMVKIPKKCLYLPNCQFGDKCRYIHPVENCRNWPYCAFGSECIYIHPNVPCKFGAYCANYYCNYSHDHIDTSNMPEIGTNGYFLNKKLINNTTQNTNNESFDNKVAQISISMPKTPPEMKKDKNKSEYNENEYIQGMLEAEKQELNNLENNNSINNNILGLQLGECTEGDGNPNNNLINLSQTNIPFSINKNNLGNLSENNVSNYNCFNGVSNSDKFNQNNLPTGQEASEHK</sequence>
<accession>A0A1C6YKF0</accession>
<evidence type="ECO:0000256" key="5">
    <source>
        <dbReference type="ARBA" id="ARBA00022771"/>
    </source>
</evidence>
<evidence type="ECO:0000256" key="8">
    <source>
        <dbReference type="SAM" id="Coils"/>
    </source>
</evidence>
<dbReference type="Proteomes" id="UP000516480">
    <property type="component" value="Chromosome 11"/>
</dbReference>
<dbReference type="InterPro" id="IPR040366">
    <property type="entry name" value="Nab2/ZC3H14"/>
</dbReference>
<feature type="region of interest" description="Disordered" evidence="9">
    <location>
        <begin position="81"/>
        <end position="192"/>
    </location>
</feature>
<evidence type="ECO:0000313" key="10">
    <source>
        <dbReference type="EMBL" id="SCM23862.1"/>
    </source>
</evidence>
<keyword evidence="5" id="KW-0863">Zinc-finger</keyword>
<feature type="region of interest" description="Disordered" evidence="9">
    <location>
        <begin position="961"/>
        <end position="980"/>
    </location>
</feature>
<dbReference type="Gene3D" id="1.20.1390.10">
    <property type="entry name" value="PWI domain"/>
    <property type="match status" value="1"/>
</dbReference>
<evidence type="ECO:0000256" key="1">
    <source>
        <dbReference type="ARBA" id="ARBA00004123"/>
    </source>
</evidence>
<keyword evidence="3" id="KW-0479">Metal-binding</keyword>
<feature type="compositionally biased region" description="Basic residues" evidence="9">
    <location>
        <begin position="123"/>
        <end position="132"/>
    </location>
</feature>
<keyword evidence="8" id="KW-0175">Coiled coil</keyword>
<comment type="similarity">
    <text evidence="2">Belongs to the ZC3H14 family.</text>
</comment>
<dbReference type="GO" id="GO:0008270">
    <property type="term" value="F:zinc ion binding"/>
    <property type="evidence" value="ECO:0007669"/>
    <property type="project" value="UniProtKB-KW"/>
</dbReference>
<evidence type="ECO:0000256" key="6">
    <source>
        <dbReference type="ARBA" id="ARBA00022833"/>
    </source>
</evidence>
<dbReference type="AlphaFoldDB" id="A0A1C6YKF0"/>
<dbReference type="VEuPathDB" id="PlasmoDB:PBANKA_1122000"/>
<keyword evidence="6" id="KW-0862">Zinc</keyword>
<dbReference type="GO" id="GO:0005737">
    <property type="term" value="C:cytoplasm"/>
    <property type="evidence" value="ECO:0007669"/>
    <property type="project" value="TreeGrafter"/>
</dbReference>
<reference evidence="10 11" key="1">
    <citation type="submission" date="2016-08" db="EMBL/GenBank/DDBJ databases">
        <authorList>
            <consortium name="Pathogen Informatics"/>
        </authorList>
    </citation>
    <scope>NUCLEOTIDE SEQUENCE [LARGE SCALE GENOMIC DNA]</scope>
    <source>
        <strain evidence="10 11">NK65 ny</strain>
    </source>
</reference>
<proteinExistence type="inferred from homology"/>
<feature type="compositionally biased region" description="Basic and acidic residues" evidence="9">
    <location>
        <begin position="81"/>
        <end position="100"/>
    </location>
</feature>
<evidence type="ECO:0000256" key="2">
    <source>
        <dbReference type="ARBA" id="ARBA00008423"/>
    </source>
</evidence>
<keyword evidence="4" id="KW-0677">Repeat</keyword>
<comment type="subcellular location">
    <subcellularLocation>
        <location evidence="1">Nucleus</location>
    </subcellularLocation>
</comment>
<organism evidence="10 11">
    <name type="scientific">Plasmodium berghei</name>
    <dbReference type="NCBI Taxonomy" id="5821"/>
    <lineage>
        <taxon>Eukaryota</taxon>
        <taxon>Sar</taxon>
        <taxon>Alveolata</taxon>
        <taxon>Apicomplexa</taxon>
        <taxon>Aconoidasida</taxon>
        <taxon>Haemosporida</taxon>
        <taxon>Plasmodiidae</taxon>
        <taxon>Plasmodium</taxon>
        <taxon>Plasmodium (Vinckeia)</taxon>
    </lineage>
</organism>
<evidence type="ECO:0000256" key="9">
    <source>
        <dbReference type="SAM" id="MobiDB-lite"/>
    </source>
</evidence>
<feature type="compositionally biased region" description="Basic and acidic residues" evidence="9">
    <location>
        <begin position="174"/>
        <end position="192"/>
    </location>
</feature>
<dbReference type="PANTHER" id="PTHR14738:SF29">
    <property type="entry name" value="ZINC FINGER CCCH DOMAIN-CONTAINING PROTEIN 14"/>
    <property type="match status" value="1"/>
</dbReference>
<dbReference type="PANTHER" id="PTHR14738">
    <property type="entry name" value="ZINC FINGER CCCH DOMAIN-CONTAINING PROTEIN 14"/>
    <property type="match status" value="1"/>
</dbReference>
<evidence type="ECO:0000256" key="4">
    <source>
        <dbReference type="ARBA" id="ARBA00022737"/>
    </source>
</evidence>
<keyword evidence="7" id="KW-0539">Nucleus</keyword>
<dbReference type="Pfam" id="PF14608">
    <property type="entry name" value="zf-CCCH_2"/>
    <property type="match status" value="3"/>
</dbReference>
<dbReference type="GO" id="GO:0005634">
    <property type="term" value="C:nucleus"/>
    <property type="evidence" value="ECO:0007669"/>
    <property type="project" value="UniProtKB-SubCell"/>
</dbReference>
<dbReference type="EMBL" id="LT608147">
    <property type="protein sequence ID" value="SCM23862.1"/>
    <property type="molecule type" value="Genomic_DNA"/>
</dbReference>
<dbReference type="GO" id="GO:0043488">
    <property type="term" value="P:regulation of mRNA stability"/>
    <property type="evidence" value="ECO:0007669"/>
    <property type="project" value="InterPro"/>
</dbReference>